<evidence type="ECO:0000256" key="1">
    <source>
        <dbReference type="SAM" id="MobiDB-lite"/>
    </source>
</evidence>
<accession>F8W046</accession>
<keyword evidence="4 5" id="KW-1267">Proteomics identification</keyword>
<evidence type="ECO:0000313" key="3">
    <source>
        <dbReference type="Proteomes" id="UP000005640"/>
    </source>
</evidence>
<dbReference type="ExpressionAtlas" id="F8W046">
    <property type="expression patterns" value="baseline and differential"/>
</dbReference>
<dbReference type="AlphaFoldDB" id="F8W046"/>
<dbReference type="OpenTargets" id="ENSG00000181929"/>
<dbReference type="UCSC" id="uc058nlu.1">
    <property type="organism name" value="human"/>
</dbReference>
<dbReference type="OrthoDB" id="449052at2759"/>
<protein>
    <submittedName>
        <fullName evidence="2">Protein kinase AMP-activated non-catalytic subunit gamma 1</fullName>
    </submittedName>
</protein>
<dbReference type="MassIVE" id="F8W046"/>
<reference evidence="6" key="4">
    <citation type="journal article" date="2014" name="J. Proteomics">
        <title>An enzyme assisted RP-RPLC approach for in-depth analysis of human liver phosphoproteome.</title>
        <authorList>
            <person name="Bian Y."/>
            <person name="Song C."/>
            <person name="Cheng K."/>
            <person name="Dong M."/>
            <person name="Wang F."/>
            <person name="Huang J."/>
            <person name="Sun D."/>
            <person name="Wang L."/>
            <person name="Ye M."/>
            <person name="Zou H."/>
        </authorList>
    </citation>
    <scope>IDENTIFICATION BY MASS SPECTROMETRY [LARGE SCALE ANALYSIS]</scope>
</reference>
<reference evidence="2 3" key="1">
    <citation type="journal article" date="2001" name="Nature">
        <title>Initial sequencing and analysis of the human genome.</title>
        <authorList>
            <consortium name="International Human Genome Sequencing Consortium"/>
            <person name="Lander E.S."/>
            <person name="Linton L.M."/>
            <person name="Birren B."/>
            <person name="Nusbaum C."/>
            <person name="Zody M.C."/>
            <person name="Baldwin J."/>
            <person name="Devon K."/>
            <person name="Dewar K."/>
            <person name="Doyle M."/>
            <person name="FitzHugh W."/>
            <person name="Funke R."/>
            <person name="Gage D."/>
            <person name="Harris K."/>
            <person name="Heaford A."/>
            <person name="Howland J."/>
            <person name="Kann L."/>
            <person name="Lehoczky J."/>
            <person name="LeVine R."/>
            <person name="McEwan P."/>
            <person name="McKernan K."/>
            <person name="Meldrim J."/>
            <person name="Mesirov J.P."/>
            <person name="Miranda C."/>
            <person name="Morris W."/>
            <person name="Naylor J."/>
            <person name="Raymond C."/>
            <person name="Rosetti M."/>
            <person name="Santos R."/>
            <person name="Sheridan A."/>
            <person name="Sougnez C."/>
            <person name="Stange-Thomann N."/>
            <person name="Stojanovic N."/>
            <person name="Subramanian A."/>
            <person name="Wyman D."/>
            <person name="Rogers J."/>
            <person name="Sulston J."/>
            <person name="Ainscough R."/>
            <person name="Beck S."/>
            <person name="Bentley D."/>
            <person name="Burton J."/>
            <person name="Clee C."/>
            <person name="Carter N."/>
            <person name="Coulson A."/>
            <person name="Deadman R."/>
            <person name="Deloukas P."/>
            <person name="Dunham A."/>
            <person name="Dunham I."/>
            <person name="Durbin R."/>
            <person name="French L."/>
            <person name="Grafham D."/>
            <person name="Gregory S."/>
            <person name="Hubbard T."/>
            <person name="Humphray S."/>
            <person name="Hunt A."/>
            <person name="Jones M."/>
            <person name="Lloyd C."/>
            <person name="McMurray A."/>
            <person name="Matthews L."/>
            <person name="Mercer S."/>
            <person name="Milne S."/>
            <person name="Mullikin J.C."/>
            <person name="Mungall A."/>
            <person name="Plumb R."/>
            <person name="Ross M."/>
            <person name="Shownkeen R."/>
            <person name="Sims S."/>
            <person name="Waterston R.H."/>
            <person name="Wilson R.K."/>
            <person name="Hillier L.W."/>
            <person name="McPherson J.D."/>
            <person name="Marra M.A."/>
            <person name="Mardis E.R."/>
            <person name="Fulton L.A."/>
            <person name="Chinwalla A.T."/>
            <person name="Pepin K.H."/>
            <person name="Gish W.R."/>
            <person name="Chissoe S.L."/>
            <person name="Wendl M.C."/>
            <person name="Delehaunty K.D."/>
            <person name="Miner T.L."/>
            <person name="Delehaunty A."/>
            <person name="Kramer J.B."/>
            <person name="Cook L.L."/>
            <person name="Fulton R.S."/>
            <person name="Johnson D.L."/>
            <person name="Minx P.J."/>
            <person name="Clifton S.W."/>
            <person name="Hawkins T."/>
            <person name="Branscomb E."/>
            <person name="Predki P."/>
            <person name="Richardson P."/>
            <person name="Wenning S."/>
            <person name="Slezak T."/>
            <person name="Doggett N."/>
            <person name="Cheng J.F."/>
            <person name="Olsen A."/>
            <person name="Lucas S."/>
            <person name="Elkin C."/>
            <person name="Uberbacher E."/>
            <person name="Frazier M."/>
            <person name="Gibbs R.A."/>
            <person name="Muzny D.M."/>
            <person name="Scherer S.E."/>
            <person name="Bouck J.B."/>
            <person name="Sodergren E.J."/>
            <person name="Worley K.C."/>
            <person name="Rives C.M."/>
            <person name="Gorrell J.H."/>
            <person name="Metzker M.L."/>
            <person name="Naylor S.L."/>
            <person name="Kucherlapati R.S."/>
            <person name="Nelson D.L."/>
            <person name="Weinstock G.M."/>
            <person name="Sakaki Y."/>
            <person name="Fujiyama A."/>
            <person name="Hattori M."/>
            <person name="Yada T."/>
            <person name="Toyoda A."/>
            <person name="Itoh T."/>
            <person name="Kawagoe C."/>
            <person name="Watanabe H."/>
            <person name="Totoki Y."/>
            <person name="Taylor T."/>
            <person name="Weissenbach J."/>
            <person name="Heilig R."/>
            <person name="Saurin W."/>
            <person name="Artiguenave F."/>
            <person name="Brottier P."/>
            <person name="Bruls T."/>
            <person name="Pelletier E."/>
            <person name="Robert C."/>
            <person name="Wincker P."/>
            <person name="Smith D.R."/>
            <person name="Doucette-Stamm L."/>
            <person name="Rubenfield M."/>
            <person name="Weinstock K."/>
            <person name="Lee H.M."/>
            <person name="Dubois J."/>
            <person name="Rosenthal A."/>
            <person name="Platzer M."/>
            <person name="Nyakatura G."/>
            <person name="Taudien S."/>
            <person name="Rump A."/>
            <person name="Yang H."/>
            <person name="Yu J."/>
            <person name="Wang J."/>
            <person name="Huang G."/>
            <person name="Gu J."/>
            <person name="Hood L."/>
            <person name="Rowen L."/>
            <person name="Madan A."/>
            <person name="Qin S."/>
            <person name="Davis R.W."/>
            <person name="Federspiel N.A."/>
            <person name="Abola A.P."/>
            <person name="Proctor M.J."/>
            <person name="Myers R.M."/>
            <person name="Schmutz J."/>
            <person name="Dickson M."/>
            <person name="Grimwood J."/>
            <person name="Cox D.R."/>
            <person name="Olson M.V."/>
            <person name="Kaul R."/>
            <person name="Raymond C."/>
            <person name="Shimizu N."/>
            <person name="Kawasaki K."/>
            <person name="Minoshima S."/>
            <person name="Evans G.A."/>
            <person name="Athanasiou M."/>
            <person name="Schultz R."/>
            <person name="Roe B.A."/>
            <person name="Chen F."/>
            <person name="Pan H."/>
            <person name="Ramser J."/>
            <person name="Lehrach H."/>
            <person name="Reinhardt R."/>
            <person name="McCombie W.R."/>
            <person name="de la Bastide M."/>
            <person name="Dedhia N."/>
            <person name="Blocker H."/>
            <person name="Hornischer K."/>
            <person name="Nordsiek G."/>
            <person name="Agarwala R."/>
            <person name="Aravind L."/>
            <person name="Bailey J.A."/>
            <person name="Bateman A."/>
            <person name="Batzoglou S."/>
            <person name="Birney E."/>
            <person name="Bork P."/>
            <person name="Brown D.G."/>
            <person name="Burge C.B."/>
            <person name="Cerutti L."/>
            <person name="Chen H.C."/>
            <person name="Church D."/>
            <person name="Clamp M."/>
            <person name="Copley R.R."/>
            <person name="Doerks T."/>
            <person name="Eddy S.R."/>
            <person name="Eichler E.E."/>
            <person name="Furey T.S."/>
            <person name="Galagan J."/>
            <person name="Gilbert J.G."/>
            <person name="Harmon C."/>
            <person name="Hayashizaki Y."/>
            <person name="Haussler D."/>
            <person name="Hermjakob H."/>
            <person name="Hokamp K."/>
            <person name="Jang W."/>
            <person name="Johnson L.S."/>
            <person name="Jones T.A."/>
            <person name="Kasif S."/>
            <person name="Kaspryzk A."/>
            <person name="Kennedy S."/>
            <person name="Kent W.J."/>
            <person name="Kitts P."/>
            <person name="Koonin E.V."/>
            <person name="Korf I."/>
            <person name="Kulp D."/>
            <person name="Lancet D."/>
            <person name="Lowe T.M."/>
            <person name="McLysaght A."/>
            <person name="Mikkelsen T."/>
            <person name="Moran J.V."/>
            <person name="Mulder N."/>
            <person name="Pollara V.J."/>
            <person name="Ponting C.P."/>
            <person name="Schuler G."/>
            <person name="Schultz J."/>
            <person name="Slater G."/>
            <person name="Smit A.F."/>
            <person name="Stupka E."/>
            <person name="Szustakowski J."/>
            <person name="Thierry-Mieg D."/>
            <person name="Thierry-Mieg J."/>
            <person name="Wagner L."/>
            <person name="Wallis J."/>
            <person name="Wheeler R."/>
            <person name="Williams A."/>
            <person name="Wolf Y.I."/>
            <person name="Wolfe K.H."/>
            <person name="Yang S.P."/>
            <person name="Yeh R.F."/>
            <person name="Collins F."/>
            <person name="Guyer M.S."/>
            <person name="Peterson J."/>
            <person name="Felsenfeld A."/>
            <person name="Wetterstrand K.A."/>
            <person name="Patrinos A."/>
            <person name="Morgan M.J."/>
            <person name="de Jong P."/>
            <person name="Catanese J.J."/>
            <person name="Osoegawa K."/>
            <person name="Shizuya H."/>
            <person name="Choi S."/>
            <person name="Chen Y.J."/>
        </authorList>
    </citation>
    <scope>NUCLEOTIDE SEQUENCE [LARGE SCALE GENOMIC DNA]</scope>
</reference>
<reference evidence="2 3" key="3">
    <citation type="journal article" date="2006" name="Nature">
        <title>The finished DNA sequence of human chromosome 12.</title>
        <authorList>
            <consortium name="Baylor College of Medicine Human Genome Sequencing Center Sequence Production Team"/>
            <person name="Scherer S.E."/>
            <person name="Muzny D.M."/>
            <person name="Buhay C.J."/>
            <person name="Chen R."/>
            <person name="Cree A."/>
            <person name="Ding Y."/>
            <person name="Dugan-Rocha S."/>
            <person name="Gill R."/>
            <person name="Gunaratne P."/>
            <person name="Harris R.A."/>
            <person name="Hawes A.C."/>
            <person name="Hernandez J."/>
            <person name="Hodgson A.V."/>
            <person name="Hume J."/>
            <person name="Jackson A."/>
            <person name="Khan Z.M."/>
            <person name="Kovar-Smith C."/>
            <person name="Lewis L.R."/>
            <person name="Lozado R.J."/>
            <person name="Metzker M.L."/>
            <person name="Milosavljevic A."/>
            <person name="Miner G.R."/>
            <person name="Montgomery K.T."/>
            <person name="Morgan M.B."/>
            <person name="Nazareth L.V."/>
            <person name="Scott G."/>
            <person name="Sodergren E."/>
            <person name="Song X.Z."/>
            <person name="Steffen D."/>
            <person name="Lovering R.C."/>
            <person name="Wheeler D.A."/>
            <person name="Worley K.C."/>
            <person name="Yuan Y."/>
            <person name="Zhang Z."/>
            <person name="Adams C.Q."/>
            <person name="Ansari-Lari M.A."/>
            <person name="Ayele M."/>
            <person name="Brown M.J."/>
            <person name="Chen G."/>
            <person name="Chen Z."/>
            <person name="Clerc-Blankenburg K.P."/>
            <person name="Davis C."/>
            <person name="Delgado O."/>
            <person name="Dinh H.H."/>
            <person name="Draper H."/>
            <person name="Gonzalez-Garay M.L."/>
            <person name="Havlak P."/>
            <person name="Jackson L.R."/>
            <person name="Jacob L.S."/>
            <person name="Kelly S.H."/>
            <person name="Li L."/>
            <person name="Li Z."/>
            <person name="Liu J."/>
            <person name="Liu W."/>
            <person name="Lu J."/>
            <person name="Maheshwari M."/>
            <person name="Nguyen B.V."/>
            <person name="Okwuonu G.O."/>
            <person name="Pasternak S."/>
            <person name="Perez L.M."/>
            <person name="Plopper F.J."/>
            <person name="Santibanez J."/>
            <person name="Shen H."/>
            <person name="Tabor P.E."/>
            <person name="Verduzco D."/>
            <person name="Waldron L."/>
            <person name="Wang Q."/>
            <person name="Williams G.A."/>
            <person name="Zhang J."/>
            <person name="Zhou J."/>
            <person name="Allen C.C."/>
            <person name="Amin A.G."/>
            <person name="Anyalebechi V."/>
            <person name="Bailey M."/>
            <person name="Barbaria J.A."/>
            <person name="Bimage K.E."/>
            <person name="Bryant N.P."/>
            <person name="Burch P.E."/>
            <person name="Burkett C.E."/>
            <person name="Burrell K.L."/>
            <person name="Calderon E."/>
            <person name="Cardenas V."/>
            <person name="Carter K."/>
            <person name="Casias K."/>
            <person name="Cavazos I."/>
            <person name="Cavazos S.R."/>
            <person name="Ceasar H."/>
            <person name="Chacko J."/>
            <person name="Chan S.N."/>
            <person name="Chavez D."/>
            <person name="Christopoulos C."/>
            <person name="Chu J."/>
            <person name="Cockrell R."/>
            <person name="Cox C.D."/>
            <person name="Dang M."/>
            <person name="Dathorne S.R."/>
            <person name="David R."/>
            <person name="Davis C.M."/>
            <person name="Davy-Carroll L."/>
            <person name="Deshazo D.R."/>
            <person name="Donlin J.E."/>
            <person name="D'Souza L."/>
            <person name="Eaves K.A."/>
            <person name="Egan A."/>
            <person name="Emery-Cohen A.J."/>
            <person name="Escotto M."/>
            <person name="Flagg N."/>
            <person name="Forbes L.D."/>
            <person name="Gabisi A.M."/>
            <person name="Garza M."/>
            <person name="Hamilton C."/>
            <person name="Henderson N."/>
            <person name="Hernandez O."/>
            <person name="Hines S."/>
            <person name="Hogues M.E."/>
            <person name="Huang M."/>
            <person name="Idlebird D.G."/>
            <person name="Johnson R."/>
            <person name="Jolivet A."/>
            <person name="Jones S."/>
            <person name="Kagan R."/>
            <person name="King L.M."/>
            <person name="Leal B."/>
            <person name="Lebow H."/>
            <person name="Lee S."/>
            <person name="LeVan J.M."/>
            <person name="Lewis L.C."/>
            <person name="London P."/>
            <person name="Lorensuhewa L.M."/>
            <person name="Loulseged H."/>
            <person name="Lovett D.A."/>
            <person name="Lucier A."/>
            <person name="Lucier R.L."/>
            <person name="Ma J."/>
            <person name="Madu R.C."/>
            <person name="Mapua P."/>
            <person name="Martindale A.D."/>
            <person name="Martinez E."/>
            <person name="Massey E."/>
            <person name="Mawhiney S."/>
            <person name="Meador M.G."/>
            <person name="Mendez S."/>
            <person name="Mercado C."/>
            <person name="Mercado I.C."/>
            <person name="Merritt C.E."/>
            <person name="Miner Z.L."/>
            <person name="Minja E."/>
            <person name="Mitchell T."/>
            <person name="Mohabbat F."/>
            <person name="Mohabbat K."/>
            <person name="Montgomery B."/>
            <person name="Moore N."/>
            <person name="Morris S."/>
            <person name="Munidasa M."/>
            <person name="Ngo R.N."/>
            <person name="Nguyen N.B."/>
            <person name="Nickerson E."/>
            <person name="Nwaokelemeh O.O."/>
            <person name="Nwokenkwo S."/>
            <person name="Obregon M."/>
            <person name="Oguh M."/>
            <person name="Oragunye N."/>
            <person name="Oviedo R.J."/>
            <person name="Parish B.J."/>
            <person name="Parker D.N."/>
            <person name="Parrish J."/>
            <person name="Parks K.L."/>
            <person name="Paul H.A."/>
            <person name="Payton B.A."/>
            <person name="Perez A."/>
            <person name="Perrin W."/>
            <person name="Pickens A."/>
            <person name="Primus E.L."/>
            <person name="Pu L.L."/>
            <person name="Puazo M."/>
            <person name="Quiles M.M."/>
            <person name="Quiroz J.B."/>
            <person name="Rabata D."/>
            <person name="Reeves K."/>
            <person name="Ruiz S.J."/>
            <person name="Shao H."/>
            <person name="Sisson I."/>
            <person name="Sonaike T."/>
            <person name="Sorelle R.P."/>
            <person name="Sutton A.E."/>
            <person name="Svatek A.F."/>
            <person name="Svetz L.A."/>
            <person name="Tamerisa K.S."/>
            <person name="Taylor T.R."/>
            <person name="Teague B."/>
            <person name="Thomas N."/>
            <person name="Thorn R.D."/>
            <person name="Trejos Z.Y."/>
            <person name="Trevino B.K."/>
            <person name="Ukegbu O.N."/>
            <person name="Urban J.B."/>
            <person name="Vasquez L.I."/>
            <person name="Vera V.A."/>
            <person name="Villasana D.M."/>
            <person name="Wang L."/>
            <person name="Ward-Moore S."/>
            <person name="Warren J.T."/>
            <person name="Wei X."/>
            <person name="White F."/>
            <person name="Williamson A.L."/>
            <person name="Wleczyk R."/>
            <person name="Wooden H.S."/>
            <person name="Wooden S.H."/>
            <person name="Yen J."/>
            <person name="Yoon L."/>
            <person name="Yoon V."/>
            <person name="Zorrilla S.E."/>
            <person name="Nelson D."/>
            <person name="Kucherlapati R."/>
            <person name="Weinstock G."/>
            <person name="Gibbs R.A."/>
            <person name="null."/>
        </authorList>
    </citation>
    <scope>NUCLEOTIDE SEQUENCE [LARGE SCALE GENOMIC DNA]</scope>
</reference>
<dbReference type="Proteomes" id="UP000005640">
    <property type="component" value="Chromosome 12"/>
</dbReference>
<dbReference type="InterPro" id="IPR046342">
    <property type="entry name" value="CBS_dom_sf"/>
</dbReference>
<dbReference type="Gene3D" id="3.10.580.10">
    <property type="entry name" value="CBS-domain"/>
    <property type="match status" value="1"/>
</dbReference>
<feature type="region of interest" description="Disordered" evidence="1">
    <location>
        <begin position="1"/>
        <end position="27"/>
    </location>
</feature>
<keyword evidence="3" id="KW-1185">Reference proteome</keyword>
<dbReference type="Bgee" id="ENSG00000181929">
    <property type="expression patterns" value="Expressed in gastrocnemius and 204 other cell types or tissues"/>
</dbReference>
<evidence type="ECO:0007829" key="6">
    <source>
        <dbReference type="PubMed" id="24275569"/>
    </source>
</evidence>
<dbReference type="ChiTaRS" id="PRKAG1">
    <property type="organism name" value="human"/>
</dbReference>
<dbReference type="Ensembl" id="ENST00000546531.5">
    <property type="protein sequence ID" value="ENSP00000447637.1"/>
    <property type="gene ID" value="ENSG00000181929.13"/>
</dbReference>
<reference evidence="2" key="5">
    <citation type="submission" date="2025-08" db="UniProtKB">
        <authorList>
            <consortium name="Ensembl"/>
        </authorList>
    </citation>
    <scope>IDENTIFICATION</scope>
</reference>
<dbReference type="SMR" id="F8W046"/>
<dbReference type="VEuPathDB" id="HostDB:ENSG00000181929"/>
<reference evidence="2" key="6">
    <citation type="submission" date="2025-09" db="UniProtKB">
        <authorList>
            <consortium name="Ensembl"/>
        </authorList>
    </citation>
    <scope>IDENTIFICATION</scope>
</reference>
<feature type="compositionally biased region" description="Polar residues" evidence="1">
    <location>
        <begin position="1"/>
        <end position="12"/>
    </location>
</feature>
<dbReference type="EMBL" id="AC011603">
    <property type="status" value="NOT_ANNOTATED_CDS"/>
    <property type="molecule type" value="Genomic_DNA"/>
</dbReference>
<evidence type="ECO:0000313" key="2">
    <source>
        <dbReference type="Ensembl" id="ENSP00000447637.1"/>
    </source>
</evidence>
<proteinExistence type="evidence at protein level"/>
<sequence>METVISSDSSPAVENEHPQETPESNNSVYTSFMKSHRCYDLIPTSSKLVVFDTSLQSCPCGFAFMIITVLATGEESFFCFGD</sequence>
<gene>
    <name evidence="2" type="primary">PRKAG1</name>
</gene>
<dbReference type="GeneTree" id="ENSGT00950000183019"/>
<evidence type="ECO:0007829" key="5">
    <source>
        <dbReference type="ProteomicsDB" id="F8W046"/>
    </source>
</evidence>
<dbReference type="HOGENOM" id="CLU_2557650_0_0_1"/>
<dbReference type="HGNC" id="HGNC:9385">
    <property type="gene designation" value="PRKAG1"/>
</dbReference>
<name>F8W046_HUMAN</name>
<dbReference type="ProteomicsDB" id="29434"/>
<evidence type="ECO:0007829" key="4">
    <source>
        <dbReference type="PeptideAtlas" id="F8W046"/>
    </source>
</evidence>
<organism evidence="2 3">
    <name type="scientific">Homo sapiens</name>
    <name type="common">Human</name>
    <dbReference type="NCBI Taxonomy" id="9606"/>
    <lineage>
        <taxon>Eukaryota</taxon>
        <taxon>Metazoa</taxon>
        <taxon>Chordata</taxon>
        <taxon>Craniata</taxon>
        <taxon>Vertebrata</taxon>
        <taxon>Euteleostomi</taxon>
        <taxon>Mammalia</taxon>
        <taxon>Eutheria</taxon>
        <taxon>Euarchontoglires</taxon>
        <taxon>Primates</taxon>
        <taxon>Haplorrhini</taxon>
        <taxon>Catarrhini</taxon>
        <taxon>Hominidae</taxon>
        <taxon>Homo</taxon>
    </lineage>
</organism>
<reference evidence="2 3" key="2">
    <citation type="journal article" date="2004" name="Nature">
        <title>Finishing the euchromatic sequence of the human genome.</title>
        <authorList>
            <consortium name="International Human Genome Sequencing Consortium"/>
        </authorList>
    </citation>
    <scope>NUCLEOTIDE SEQUENCE [LARGE SCALE GENOMIC DNA]</scope>
</reference>